<organism evidence="2 3">
    <name type="scientific">Fomitopsis schrenkii</name>
    <name type="common">Brown rot fungus</name>
    <dbReference type="NCBI Taxonomy" id="2126942"/>
    <lineage>
        <taxon>Eukaryota</taxon>
        <taxon>Fungi</taxon>
        <taxon>Dikarya</taxon>
        <taxon>Basidiomycota</taxon>
        <taxon>Agaricomycotina</taxon>
        <taxon>Agaricomycetes</taxon>
        <taxon>Polyporales</taxon>
        <taxon>Fomitopsis</taxon>
    </lineage>
</organism>
<feature type="compositionally biased region" description="Polar residues" evidence="1">
    <location>
        <begin position="58"/>
        <end position="72"/>
    </location>
</feature>
<dbReference type="OrthoDB" id="10596221at2759"/>
<evidence type="ECO:0000313" key="2">
    <source>
        <dbReference type="EMBL" id="EPS94082.1"/>
    </source>
</evidence>
<evidence type="ECO:0000313" key="3">
    <source>
        <dbReference type="Proteomes" id="UP000015241"/>
    </source>
</evidence>
<evidence type="ECO:0000256" key="1">
    <source>
        <dbReference type="SAM" id="MobiDB-lite"/>
    </source>
</evidence>
<dbReference type="HOGENOM" id="CLU_2527483_0_0_1"/>
<proteinExistence type="predicted"/>
<reference evidence="2 3" key="1">
    <citation type="journal article" date="2012" name="Science">
        <title>The Paleozoic origin of enzymatic lignin decomposition reconstructed from 31 fungal genomes.</title>
        <authorList>
            <person name="Floudas D."/>
            <person name="Binder M."/>
            <person name="Riley R."/>
            <person name="Barry K."/>
            <person name="Blanchette R.A."/>
            <person name="Henrissat B."/>
            <person name="Martinez A.T."/>
            <person name="Otillar R."/>
            <person name="Spatafora J.W."/>
            <person name="Yadav J.S."/>
            <person name="Aerts A."/>
            <person name="Benoit I."/>
            <person name="Boyd A."/>
            <person name="Carlson A."/>
            <person name="Copeland A."/>
            <person name="Coutinho P.M."/>
            <person name="de Vries R.P."/>
            <person name="Ferreira P."/>
            <person name="Findley K."/>
            <person name="Foster B."/>
            <person name="Gaskell J."/>
            <person name="Glotzer D."/>
            <person name="Gorecki P."/>
            <person name="Heitman J."/>
            <person name="Hesse C."/>
            <person name="Hori C."/>
            <person name="Igarashi K."/>
            <person name="Jurgens J.A."/>
            <person name="Kallen N."/>
            <person name="Kersten P."/>
            <person name="Kohler A."/>
            <person name="Kuees U."/>
            <person name="Kumar T.K.A."/>
            <person name="Kuo A."/>
            <person name="LaButti K."/>
            <person name="Larrondo L.F."/>
            <person name="Lindquist E."/>
            <person name="Ling A."/>
            <person name="Lombard V."/>
            <person name="Lucas S."/>
            <person name="Lundell T."/>
            <person name="Martin R."/>
            <person name="McLaughlin D.J."/>
            <person name="Morgenstern I."/>
            <person name="Morin E."/>
            <person name="Murat C."/>
            <person name="Nagy L.G."/>
            <person name="Nolan M."/>
            <person name="Ohm R.A."/>
            <person name="Patyshakuliyeva A."/>
            <person name="Rokas A."/>
            <person name="Ruiz-Duenas F.J."/>
            <person name="Sabat G."/>
            <person name="Salamov A."/>
            <person name="Samejima M."/>
            <person name="Schmutz J."/>
            <person name="Slot J.C."/>
            <person name="St John F."/>
            <person name="Stenlid J."/>
            <person name="Sun H."/>
            <person name="Sun S."/>
            <person name="Syed K."/>
            <person name="Tsang A."/>
            <person name="Wiebenga A."/>
            <person name="Young D."/>
            <person name="Pisabarro A."/>
            <person name="Eastwood D.C."/>
            <person name="Martin F."/>
            <person name="Cullen D."/>
            <person name="Grigoriev I.V."/>
            <person name="Hibbett D.S."/>
        </authorList>
    </citation>
    <scope>NUCLEOTIDE SEQUENCE</scope>
    <source>
        <strain evidence="3">FP-58527</strain>
    </source>
</reference>
<protein>
    <submittedName>
        <fullName evidence="2">Uncharacterized protein</fullName>
    </submittedName>
</protein>
<feature type="region of interest" description="Disordered" evidence="1">
    <location>
        <begin position="38"/>
        <end position="84"/>
    </location>
</feature>
<dbReference type="AlphaFoldDB" id="S8DN40"/>
<dbReference type="Proteomes" id="UP000015241">
    <property type="component" value="Unassembled WGS sequence"/>
</dbReference>
<dbReference type="EMBL" id="KE504245">
    <property type="protein sequence ID" value="EPS94082.1"/>
    <property type="molecule type" value="Genomic_DNA"/>
</dbReference>
<name>S8DN40_FOMSC</name>
<keyword evidence="3" id="KW-1185">Reference proteome</keyword>
<dbReference type="InParanoid" id="S8DN40"/>
<sequence length="84" mass="9211">MSDDEDITYIGFKRNDLNKNTAAQMTLEEDGIVFCGFRQAPESTPVPKKVKPQETRPEPTTSKTASANSSDTVTEEDCPRGSLS</sequence>
<gene>
    <name evidence="2" type="ORF">FOMPIDRAFT_93909</name>
</gene>
<accession>S8DN40</accession>